<evidence type="ECO:0000313" key="1">
    <source>
        <dbReference type="EMBL" id="KAL2476257.1"/>
    </source>
</evidence>
<dbReference type="InterPro" id="IPR021109">
    <property type="entry name" value="Peptidase_aspartic_dom_sf"/>
</dbReference>
<evidence type="ECO:0000313" key="2">
    <source>
        <dbReference type="Proteomes" id="UP001604336"/>
    </source>
</evidence>
<comment type="caution">
    <text evidence="1">The sequence shown here is derived from an EMBL/GenBank/DDBJ whole genome shotgun (WGS) entry which is preliminary data.</text>
</comment>
<organism evidence="1 2">
    <name type="scientific">Abeliophyllum distichum</name>
    <dbReference type="NCBI Taxonomy" id="126358"/>
    <lineage>
        <taxon>Eukaryota</taxon>
        <taxon>Viridiplantae</taxon>
        <taxon>Streptophyta</taxon>
        <taxon>Embryophyta</taxon>
        <taxon>Tracheophyta</taxon>
        <taxon>Spermatophyta</taxon>
        <taxon>Magnoliopsida</taxon>
        <taxon>eudicotyledons</taxon>
        <taxon>Gunneridae</taxon>
        <taxon>Pentapetalae</taxon>
        <taxon>asterids</taxon>
        <taxon>lamiids</taxon>
        <taxon>Lamiales</taxon>
        <taxon>Oleaceae</taxon>
        <taxon>Forsythieae</taxon>
        <taxon>Abeliophyllum</taxon>
    </lineage>
</organism>
<dbReference type="Proteomes" id="UP001604336">
    <property type="component" value="Unassembled WGS sequence"/>
</dbReference>
<protein>
    <submittedName>
        <fullName evidence="1">Uncharacterized protein</fullName>
    </submittedName>
</protein>
<proteinExistence type="predicted"/>
<keyword evidence="2" id="KW-1185">Reference proteome</keyword>
<sequence length="138" mass="16104">MVEDVLIKVDTFFFPVNFIVLDIKEDQNMPVILGRPFLATSRALIDVEKCELILKVQYEQTVFSMYTIPEQPVDLEEYFRVNEVVKIDQENCKSYTCGLVATIKDEKGRFKIWRAKYNSCKDGNCEQCKTSKVQFKLL</sequence>
<accession>A0ABD1QKE6</accession>
<dbReference type="Gene3D" id="2.40.70.10">
    <property type="entry name" value="Acid Proteases"/>
    <property type="match status" value="1"/>
</dbReference>
<dbReference type="PANTHER" id="PTHR33067">
    <property type="entry name" value="RNA-DIRECTED DNA POLYMERASE-RELATED"/>
    <property type="match status" value="1"/>
</dbReference>
<name>A0ABD1QKE6_9LAMI</name>
<dbReference type="EMBL" id="JBFOLK010000011">
    <property type="protein sequence ID" value="KAL2476257.1"/>
    <property type="molecule type" value="Genomic_DNA"/>
</dbReference>
<reference evidence="2" key="1">
    <citation type="submission" date="2024-07" db="EMBL/GenBank/DDBJ databases">
        <title>Two chromosome-level genome assemblies of Korean endemic species Abeliophyllum distichum and Forsythia ovata (Oleaceae).</title>
        <authorList>
            <person name="Jang H."/>
        </authorList>
    </citation>
    <scope>NUCLEOTIDE SEQUENCE [LARGE SCALE GENOMIC DNA]</scope>
</reference>
<dbReference type="PANTHER" id="PTHR33067:SF31">
    <property type="entry name" value="RNA-DIRECTED DNA POLYMERASE"/>
    <property type="match status" value="1"/>
</dbReference>
<gene>
    <name evidence="1" type="ORF">Adt_36993</name>
</gene>
<dbReference type="AlphaFoldDB" id="A0ABD1QKE6"/>